<evidence type="ECO:0000313" key="1">
    <source>
        <dbReference type="EMBL" id="JAE03891.1"/>
    </source>
</evidence>
<proteinExistence type="predicted"/>
<accession>A0A0A9F171</accession>
<protein>
    <submittedName>
        <fullName evidence="1">Uncharacterized protein</fullName>
    </submittedName>
</protein>
<organism evidence="1">
    <name type="scientific">Arundo donax</name>
    <name type="common">Giant reed</name>
    <name type="synonym">Donax arundinaceus</name>
    <dbReference type="NCBI Taxonomy" id="35708"/>
    <lineage>
        <taxon>Eukaryota</taxon>
        <taxon>Viridiplantae</taxon>
        <taxon>Streptophyta</taxon>
        <taxon>Embryophyta</taxon>
        <taxon>Tracheophyta</taxon>
        <taxon>Spermatophyta</taxon>
        <taxon>Magnoliopsida</taxon>
        <taxon>Liliopsida</taxon>
        <taxon>Poales</taxon>
        <taxon>Poaceae</taxon>
        <taxon>PACMAD clade</taxon>
        <taxon>Arundinoideae</taxon>
        <taxon>Arundineae</taxon>
        <taxon>Arundo</taxon>
    </lineage>
</organism>
<name>A0A0A9F171_ARUDO</name>
<dbReference type="EMBL" id="GBRH01194005">
    <property type="protein sequence ID" value="JAE03891.1"/>
    <property type="molecule type" value="Transcribed_RNA"/>
</dbReference>
<sequence>MPMTRQRWYKQCCLSPGTIQCSKLCLELDCPLSLGVTCIRNPGHINNQ</sequence>
<reference evidence="1" key="2">
    <citation type="journal article" date="2015" name="Data Brief">
        <title>Shoot transcriptome of the giant reed, Arundo donax.</title>
        <authorList>
            <person name="Barrero R.A."/>
            <person name="Guerrero F.D."/>
            <person name="Moolhuijzen P."/>
            <person name="Goolsby J.A."/>
            <person name="Tidwell J."/>
            <person name="Bellgard S.E."/>
            <person name="Bellgard M.I."/>
        </authorList>
    </citation>
    <scope>NUCLEOTIDE SEQUENCE</scope>
    <source>
        <tissue evidence="1">Shoot tissue taken approximately 20 cm above the soil surface</tissue>
    </source>
</reference>
<dbReference type="AlphaFoldDB" id="A0A0A9F171"/>
<reference evidence="1" key="1">
    <citation type="submission" date="2014-09" db="EMBL/GenBank/DDBJ databases">
        <authorList>
            <person name="Magalhaes I.L.F."/>
            <person name="Oliveira U."/>
            <person name="Santos F.R."/>
            <person name="Vidigal T.H.D.A."/>
            <person name="Brescovit A.D."/>
            <person name="Santos A.J."/>
        </authorList>
    </citation>
    <scope>NUCLEOTIDE SEQUENCE</scope>
    <source>
        <tissue evidence="1">Shoot tissue taken approximately 20 cm above the soil surface</tissue>
    </source>
</reference>